<evidence type="ECO:0000313" key="2">
    <source>
        <dbReference type="Proteomes" id="UP000586918"/>
    </source>
</evidence>
<dbReference type="EMBL" id="JAAXKZ010000058">
    <property type="protein sequence ID" value="NMH93110.1"/>
    <property type="molecule type" value="Genomic_DNA"/>
</dbReference>
<accession>A0A848DK59</accession>
<proteinExistence type="predicted"/>
<reference evidence="1 2" key="1">
    <citation type="submission" date="2020-04" db="EMBL/GenBank/DDBJ databases">
        <authorList>
            <person name="Klaysubun C."/>
            <person name="Duangmal K."/>
            <person name="Lipun K."/>
        </authorList>
    </citation>
    <scope>NUCLEOTIDE SEQUENCE [LARGE SCALE GENOMIC DNA]</scope>
    <source>
        <strain evidence="1 2">DSM 45300</strain>
    </source>
</reference>
<gene>
    <name evidence="1" type="ORF">HF519_16315</name>
</gene>
<dbReference type="Proteomes" id="UP000586918">
    <property type="component" value="Unassembled WGS sequence"/>
</dbReference>
<protein>
    <submittedName>
        <fullName evidence="1">Uncharacterized protein</fullName>
    </submittedName>
</protein>
<dbReference type="AlphaFoldDB" id="A0A848DK59"/>
<dbReference type="RefSeq" id="WP_169413814.1">
    <property type="nucleotide sequence ID" value="NZ_JAAXKZ010000058.1"/>
</dbReference>
<comment type="caution">
    <text evidence="1">The sequence shown here is derived from an EMBL/GenBank/DDBJ whole genome shotgun (WGS) entry which is preliminary data.</text>
</comment>
<evidence type="ECO:0000313" key="1">
    <source>
        <dbReference type="EMBL" id="NMH93110.1"/>
    </source>
</evidence>
<sequence length="212" mass="22698">MSGVSQLGRADQACHELLLRLAGRLPDDLLWRLRDWLAVEGRAAVSATLPRALLRNRVGLTEVERDLLINAVGGWGAPRRLLDAVLPVHTPDPPLAQFRAGPAVPDLATLSVLAVVRGHAGTTELRQSLRIDGRGEQRVVLVLGADRPWALAGTLQRLLRAHGERTPCVEVLPSYLEPPAYHQAAIVGSAPVWTAAESPTVTETPAGALIGM</sequence>
<name>A0A848DK59_9PSEU</name>
<organism evidence="1 2">
    <name type="scientific">Pseudonocardia bannensis</name>
    <dbReference type="NCBI Taxonomy" id="630973"/>
    <lineage>
        <taxon>Bacteria</taxon>
        <taxon>Bacillati</taxon>
        <taxon>Actinomycetota</taxon>
        <taxon>Actinomycetes</taxon>
        <taxon>Pseudonocardiales</taxon>
        <taxon>Pseudonocardiaceae</taxon>
        <taxon>Pseudonocardia</taxon>
    </lineage>
</organism>
<keyword evidence="2" id="KW-1185">Reference proteome</keyword>